<protein>
    <recommendedName>
        <fullName evidence="4">Kalirin/TRIO-like spectrin repeats domain-containing protein</fullName>
    </recommendedName>
</protein>
<dbReference type="GO" id="GO:0005737">
    <property type="term" value="C:cytoplasm"/>
    <property type="evidence" value="ECO:0007669"/>
    <property type="project" value="TreeGrafter"/>
</dbReference>
<dbReference type="Gene3D" id="1.20.58.60">
    <property type="match status" value="1"/>
</dbReference>
<dbReference type="GO" id="GO:0019898">
    <property type="term" value="C:extrinsic component of membrane"/>
    <property type="evidence" value="ECO:0007669"/>
    <property type="project" value="TreeGrafter"/>
</dbReference>
<dbReference type="SUPFAM" id="SSF46966">
    <property type="entry name" value="Spectrin repeat"/>
    <property type="match status" value="1"/>
</dbReference>
<dbReference type="GO" id="GO:0035556">
    <property type="term" value="P:intracellular signal transduction"/>
    <property type="evidence" value="ECO:0007669"/>
    <property type="project" value="TreeGrafter"/>
</dbReference>
<dbReference type="GO" id="GO:0005085">
    <property type="term" value="F:guanyl-nucleotide exchange factor activity"/>
    <property type="evidence" value="ECO:0007669"/>
    <property type="project" value="UniProtKB-KW"/>
</dbReference>
<evidence type="ECO:0000313" key="6">
    <source>
        <dbReference type="Proteomes" id="UP000694565"/>
    </source>
</evidence>
<keyword evidence="6" id="KW-1185">Reference proteome</keyword>
<name>A0A8C2WLP4_CYCLU</name>
<feature type="domain" description="Kalirin/TRIO-like spectrin repeats" evidence="4">
    <location>
        <begin position="99"/>
        <end position="202"/>
    </location>
</feature>
<dbReference type="Ensembl" id="ENSCLMT00005005680.1">
    <property type="protein sequence ID" value="ENSCLMP00005005280.1"/>
    <property type="gene ID" value="ENSCLMG00005002889.1"/>
</dbReference>
<evidence type="ECO:0000256" key="2">
    <source>
        <dbReference type="SAM" id="Coils"/>
    </source>
</evidence>
<feature type="compositionally biased region" description="Low complexity" evidence="3">
    <location>
        <begin position="292"/>
        <end position="305"/>
    </location>
</feature>
<dbReference type="InterPro" id="IPR051336">
    <property type="entry name" value="RhoGEF_Guanine_NuclExch_SF"/>
</dbReference>
<feature type="region of interest" description="Disordered" evidence="3">
    <location>
        <begin position="290"/>
        <end position="316"/>
    </location>
</feature>
<evidence type="ECO:0000256" key="3">
    <source>
        <dbReference type="SAM" id="MobiDB-lite"/>
    </source>
</evidence>
<reference evidence="5" key="2">
    <citation type="submission" date="2025-09" db="UniProtKB">
        <authorList>
            <consortium name="Ensembl"/>
        </authorList>
    </citation>
    <scope>IDENTIFICATION</scope>
</reference>
<dbReference type="PANTHER" id="PTHR22826:SF49">
    <property type="entry name" value="KALIRIN"/>
    <property type="match status" value="1"/>
</dbReference>
<dbReference type="PANTHER" id="PTHR22826">
    <property type="entry name" value="RHO GUANINE EXCHANGE FACTOR-RELATED"/>
    <property type="match status" value="1"/>
</dbReference>
<dbReference type="GO" id="GO:0014069">
    <property type="term" value="C:postsynaptic density"/>
    <property type="evidence" value="ECO:0007669"/>
    <property type="project" value="TreeGrafter"/>
</dbReference>
<feature type="compositionally biased region" description="Gly residues" evidence="3">
    <location>
        <begin position="306"/>
        <end position="316"/>
    </location>
</feature>
<feature type="coiled-coil region" evidence="2">
    <location>
        <begin position="242"/>
        <end position="269"/>
    </location>
</feature>
<reference evidence="5" key="1">
    <citation type="submission" date="2025-08" db="UniProtKB">
        <authorList>
            <consortium name="Ensembl"/>
        </authorList>
    </citation>
    <scope>IDENTIFICATION</scope>
</reference>
<sequence>PPPPPPPPPPQLSVWMEGLQKQLSSDLCVCPDTVEALQALISQQQQQQANTQVTPCDCFRPQGSSVAQVETVLQQLEESHVQLEELFHQRKIRLDVYLQFRILQQCTLEVTGEMDAWKQDLQKQSQDFSAEKLASSRHMERRLAMNNMIYEVIQQGHDLQQYITEVQASGIELSEAEGSLSTQVEELQRLLQDKQKELQQIADHTHTHLEQNLQLRHLQTQVKQVLGWISEGEVMLSSCMLNSSCLSEAEQLQREHERLQQAIEVTARVRGAGESGAGVPEGGGLVWRWREAAGASPAAGQQAHGAEGGVPEGDEQ</sequence>
<keyword evidence="2" id="KW-0175">Coiled coil</keyword>
<dbReference type="InterPro" id="IPR058918">
    <property type="entry name" value="KALRN/TRIO-like_spectrin"/>
</dbReference>
<proteinExistence type="predicted"/>
<evidence type="ECO:0000256" key="1">
    <source>
        <dbReference type="ARBA" id="ARBA00022658"/>
    </source>
</evidence>
<keyword evidence="1" id="KW-0344">Guanine-nucleotide releasing factor</keyword>
<evidence type="ECO:0000259" key="4">
    <source>
        <dbReference type="Pfam" id="PF23323"/>
    </source>
</evidence>
<dbReference type="AlphaFoldDB" id="A0A8C2WLP4"/>
<dbReference type="GeneTree" id="ENSGT00940000155248"/>
<accession>A0A8C2WLP4</accession>
<organism evidence="5 6">
    <name type="scientific">Cyclopterus lumpus</name>
    <name type="common">Lumpsucker</name>
    <dbReference type="NCBI Taxonomy" id="8103"/>
    <lineage>
        <taxon>Eukaryota</taxon>
        <taxon>Metazoa</taxon>
        <taxon>Chordata</taxon>
        <taxon>Craniata</taxon>
        <taxon>Vertebrata</taxon>
        <taxon>Euteleostomi</taxon>
        <taxon>Actinopterygii</taxon>
        <taxon>Neopterygii</taxon>
        <taxon>Teleostei</taxon>
        <taxon>Neoteleostei</taxon>
        <taxon>Acanthomorphata</taxon>
        <taxon>Eupercaria</taxon>
        <taxon>Perciformes</taxon>
        <taxon>Cottioidei</taxon>
        <taxon>Cottales</taxon>
        <taxon>Cyclopteridae</taxon>
        <taxon>Cyclopterus</taxon>
    </lineage>
</organism>
<dbReference type="Pfam" id="PF23323">
    <property type="entry name" value="Spectrin_6"/>
    <property type="match status" value="1"/>
</dbReference>
<dbReference type="Proteomes" id="UP000694565">
    <property type="component" value="Unplaced"/>
</dbReference>
<evidence type="ECO:0000313" key="5">
    <source>
        <dbReference type="Ensembl" id="ENSCLMP00005005280.1"/>
    </source>
</evidence>
<dbReference type="GO" id="GO:0007411">
    <property type="term" value="P:axon guidance"/>
    <property type="evidence" value="ECO:0007669"/>
    <property type="project" value="TreeGrafter"/>
</dbReference>
<feature type="coiled-coil region" evidence="2">
    <location>
        <begin position="173"/>
        <end position="204"/>
    </location>
</feature>